<keyword evidence="2" id="KW-1185">Reference proteome</keyword>
<organism evidence="1 2">
    <name type="scientific">Halalkaliarchaeum desulfuricum</name>
    <dbReference type="NCBI Taxonomy" id="2055893"/>
    <lineage>
        <taxon>Archaea</taxon>
        <taxon>Methanobacteriati</taxon>
        <taxon>Methanobacteriota</taxon>
        <taxon>Stenosarchaea group</taxon>
        <taxon>Halobacteria</taxon>
        <taxon>Halobacteriales</taxon>
        <taxon>Haloferacaceae</taxon>
        <taxon>Halalkaliarchaeum</taxon>
    </lineage>
</organism>
<name>A0A343TJK8_9EURY</name>
<dbReference type="AlphaFoldDB" id="A0A343TJK8"/>
<gene>
    <name evidence="1" type="ORF">AArcSl_1651</name>
</gene>
<reference evidence="2" key="1">
    <citation type="submission" date="2017-11" db="EMBL/GenBank/DDBJ databases">
        <title>Phenotypic and genomic properties of facultatively anaerobic sulfur-reducing natronoarchaea from hypersaline soda lakes.</title>
        <authorList>
            <person name="Sorokin D.Y."/>
            <person name="Kublanov I.V."/>
            <person name="Roman P."/>
            <person name="Sinninghe Damste J.S."/>
            <person name="Golyshin P.N."/>
            <person name="Rojo D."/>
            <person name="Ciordia S."/>
            <person name="Mena M.D.C."/>
            <person name="Ferrer M."/>
            <person name="Messina E."/>
            <person name="Smedile F."/>
            <person name="La Spada G."/>
            <person name="La Cono V."/>
            <person name="Yakimov M.M."/>
        </authorList>
    </citation>
    <scope>NUCLEOTIDE SEQUENCE [LARGE SCALE GENOMIC DNA]</scope>
    <source>
        <strain evidence="2">AArc-Sl</strain>
    </source>
</reference>
<dbReference type="Proteomes" id="UP000263012">
    <property type="component" value="Chromosome"/>
</dbReference>
<dbReference type="EMBL" id="CP025066">
    <property type="protein sequence ID" value="AUX09280.1"/>
    <property type="molecule type" value="Genomic_DNA"/>
</dbReference>
<evidence type="ECO:0000313" key="2">
    <source>
        <dbReference type="Proteomes" id="UP000263012"/>
    </source>
</evidence>
<evidence type="ECO:0000313" key="1">
    <source>
        <dbReference type="EMBL" id="AUX09280.1"/>
    </source>
</evidence>
<protein>
    <submittedName>
        <fullName evidence="1">Uncharacterized protein</fullName>
    </submittedName>
</protein>
<sequence length="171" mass="18772">MIGLPGLSGCLSLTDETESVELLYIMLTTNLVQEQEIKLEVVSGPDHHFSMTVEMPPIGTDSSEVPGTTTTSQFMIVPDTSDLTVNSVLRARYPDADSWVETALTDADHRHVAGWITLWSPAPTVEYVEYPEKPNQESGAVEGAGITVSEAEEFVDSFMKEQADRDYTVDD</sequence>
<accession>A0A343TJK8</accession>
<proteinExistence type="predicted"/>
<dbReference type="KEGG" id="hdf:AArcSl_1651"/>